<keyword evidence="6 9" id="KW-0464">Manganese</keyword>
<dbReference type="Proteomes" id="UP000276301">
    <property type="component" value="Unassembled WGS sequence"/>
</dbReference>
<comment type="function">
    <text evidence="9">Catalyzes the NADPH-dependent rearrangement and reduction of 1-deoxy-D-xylulose-5-phosphate (DXP) to 2-C-methyl-D-erythritol 4-phosphate (MEP).</text>
</comment>
<keyword evidence="13" id="KW-0413">Isomerase</keyword>
<evidence type="ECO:0000256" key="3">
    <source>
        <dbReference type="ARBA" id="ARBA00022723"/>
    </source>
</evidence>
<dbReference type="InterPro" id="IPR036291">
    <property type="entry name" value="NAD(P)-bd_dom_sf"/>
</dbReference>
<accession>A0A498CQU8</accession>
<feature type="binding site" evidence="9">
    <location>
        <position position="13"/>
    </location>
    <ligand>
        <name>NADPH</name>
        <dbReference type="ChEBI" id="CHEBI:57783"/>
    </ligand>
</feature>
<evidence type="ECO:0000259" key="11">
    <source>
        <dbReference type="Pfam" id="PF08436"/>
    </source>
</evidence>
<organism evidence="13 14">
    <name type="scientific">Anaerotruncus massiliensis</name>
    <name type="common">ex Liu et al. 2021</name>
    <dbReference type="NCBI Taxonomy" id="2321404"/>
    <lineage>
        <taxon>Bacteria</taxon>
        <taxon>Bacillati</taxon>
        <taxon>Bacillota</taxon>
        <taxon>Clostridia</taxon>
        <taxon>Eubacteriales</taxon>
        <taxon>Oscillospiraceae</taxon>
        <taxon>Anaerotruncus</taxon>
    </lineage>
</organism>
<evidence type="ECO:0000259" key="10">
    <source>
        <dbReference type="Pfam" id="PF02670"/>
    </source>
</evidence>
<comment type="pathway">
    <text evidence="1 9">Isoprenoid biosynthesis; isopentenyl diphosphate biosynthesis via DXP pathway; isopentenyl diphosphate from 1-deoxy-D-xylulose 5-phosphate: step 1/6.</text>
</comment>
<feature type="binding site" evidence="9">
    <location>
        <position position="218"/>
    </location>
    <ligand>
        <name>1-deoxy-D-xylulose 5-phosphate</name>
        <dbReference type="ChEBI" id="CHEBI:57792"/>
    </ligand>
</feature>
<comment type="caution">
    <text evidence="13">The sequence shown here is derived from an EMBL/GenBank/DDBJ whole genome shotgun (WGS) entry which is preliminary data.</text>
</comment>
<dbReference type="RefSeq" id="WP_121585633.1">
    <property type="nucleotide sequence ID" value="NZ_RCHT01000001.1"/>
</dbReference>
<dbReference type="PANTHER" id="PTHR30525:SF0">
    <property type="entry name" value="1-DEOXY-D-XYLULOSE 5-PHOSPHATE REDUCTOISOMERASE, CHLOROPLASTIC"/>
    <property type="match status" value="1"/>
</dbReference>
<dbReference type="Gene3D" id="1.10.1740.10">
    <property type="match status" value="1"/>
</dbReference>
<dbReference type="EMBL" id="RCHT01000001">
    <property type="protein sequence ID" value="RLL14536.1"/>
    <property type="molecule type" value="Genomic_DNA"/>
</dbReference>
<comment type="caution">
    <text evidence="9">Lacks conserved residue(s) required for the propagation of feature annotation.</text>
</comment>
<keyword evidence="14" id="KW-1185">Reference proteome</keyword>
<dbReference type="GO" id="GO:0030604">
    <property type="term" value="F:1-deoxy-D-xylulose-5-phosphate reductoisomerase activity"/>
    <property type="evidence" value="ECO:0007669"/>
    <property type="project" value="UniProtKB-UniRule"/>
</dbReference>
<dbReference type="Pfam" id="PF08436">
    <property type="entry name" value="DXP_redisom_C"/>
    <property type="match status" value="1"/>
</dbReference>
<feature type="binding site" evidence="9">
    <location>
        <position position="37"/>
    </location>
    <ligand>
        <name>NADPH</name>
        <dbReference type="ChEBI" id="CHEBI:57783"/>
    </ligand>
</feature>
<feature type="binding site" evidence="9">
    <location>
        <position position="14"/>
    </location>
    <ligand>
        <name>NADPH</name>
        <dbReference type="ChEBI" id="CHEBI:57783"/>
    </ligand>
</feature>
<dbReference type="GO" id="GO:0030145">
    <property type="term" value="F:manganese ion binding"/>
    <property type="evidence" value="ECO:0007669"/>
    <property type="project" value="TreeGrafter"/>
</dbReference>
<dbReference type="SUPFAM" id="SSF69055">
    <property type="entry name" value="1-deoxy-D-xylulose-5-phosphate reductoisomerase, C-terminal domain"/>
    <property type="match status" value="1"/>
</dbReference>
<feature type="binding site" evidence="9">
    <location>
        <position position="149"/>
    </location>
    <ligand>
        <name>1-deoxy-D-xylulose 5-phosphate</name>
        <dbReference type="ChEBI" id="CHEBI:57792"/>
    </ligand>
</feature>
<dbReference type="FunFam" id="3.40.50.720:FF:000045">
    <property type="entry name" value="1-deoxy-D-xylulose 5-phosphate reductoisomerase"/>
    <property type="match status" value="1"/>
</dbReference>
<feature type="binding site" evidence="9">
    <location>
        <position position="148"/>
    </location>
    <ligand>
        <name>1-deoxy-D-xylulose 5-phosphate</name>
        <dbReference type="ChEBI" id="CHEBI:57792"/>
    </ligand>
</feature>
<dbReference type="HAMAP" id="MF_00183">
    <property type="entry name" value="DXP_reductoisom"/>
    <property type="match status" value="1"/>
</dbReference>
<comment type="cofactor">
    <cofactor evidence="9">
        <name>Mg(2+)</name>
        <dbReference type="ChEBI" id="CHEBI:18420"/>
    </cofactor>
    <cofactor evidence="9">
        <name>Mn(2+)</name>
        <dbReference type="ChEBI" id="CHEBI:29035"/>
    </cofactor>
</comment>
<dbReference type="PIRSF" id="PIRSF006205">
    <property type="entry name" value="Dxp_reductismrs"/>
    <property type="match status" value="1"/>
</dbReference>
<dbReference type="InterPro" id="IPR036169">
    <property type="entry name" value="DXPR_C_sf"/>
</dbReference>
<evidence type="ECO:0000313" key="14">
    <source>
        <dbReference type="Proteomes" id="UP000276301"/>
    </source>
</evidence>
<keyword evidence="4 9" id="KW-0521">NADP</keyword>
<feature type="domain" description="1-deoxy-D-xylulose 5-phosphate reductoisomerase N-terminal" evidence="10">
    <location>
        <begin position="5"/>
        <end position="129"/>
    </location>
</feature>
<dbReference type="AlphaFoldDB" id="A0A498CQU8"/>
<feature type="binding site" evidence="9">
    <location>
        <position position="218"/>
    </location>
    <ligand>
        <name>Mn(2+)</name>
        <dbReference type="ChEBI" id="CHEBI:29035"/>
    </ligand>
</feature>
<feature type="binding site" evidence="9">
    <location>
        <position position="196"/>
    </location>
    <ligand>
        <name>1-deoxy-D-xylulose 5-phosphate</name>
        <dbReference type="ChEBI" id="CHEBI:57792"/>
    </ligand>
</feature>
<evidence type="ECO:0000256" key="4">
    <source>
        <dbReference type="ARBA" id="ARBA00022857"/>
    </source>
</evidence>
<feature type="binding site" evidence="9">
    <location>
        <position position="123"/>
    </location>
    <ligand>
        <name>NADPH</name>
        <dbReference type="ChEBI" id="CHEBI:57783"/>
    </ligand>
</feature>
<feature type="binding site" evidence="9">
    <location>
        <position position="11"/>
    </location>
    <ligand>
        <name>NADPH</name>
        <dbReference type="ChEBI" id="CHEBI:57783"/>
    </ligand>
</feature>
<dbReference type="GO" id="GO:0016853">
    <property type="term" value="F:isomerase activity"/>
    <property type="evidence" value="ECO:0007669"/>
    <property type="project" value="UniProtKB-KW"/>
</dbReference>
<dbReference type="GO" id="GO:0051484">
    <property type="term" value="P:isopentenyl diphosphate biosynthetic process, methylerythritol 4-phosphate pathway involved in terpenoid biosynthetic process"/>
    <property type="evidence" value="ECO:0007669"/>
    <property type="project" value="TreeGrafter"/>
</dbReference>
<evidence type="ECO:0000256" key="2">
    <source>
        <dbReference type="ARBA" id="ARBA00006825"/>
    </source>
</evidence>
<gene>
    <name evidence="9" type="primary">dxr</name>
    <name evidence="13" type="ORF">D4A47_00705</name>
</gene>
<evidence type="ECO:0000259" key="12">
    <source>
        <dbReference type="Pfam" id="PF13288"/>
    </source>
</evidence>
<keyword evidence="5 9" id="KW-0560">Oxidoreductase</keyword>
<dbReference type="Gene3D" id="3.40.50.720">
    <property type="entry name" value="NAD(P)-binding Rossmann-like Domain"/>
    <property type="match status" value="1"/>
</dbReference>
<feature type="binding site" evidence="9">
    <location>
        <position position="121"/>
    </location>
    <ligand>
        <name>NADPH</name>
        <dbReference type="ChEBI" id="CHEBI:57783"/>
    </ligand>
</feature>
<dbReference type="InterPro" id="IPR003821">
    <property type="entry name" value="DXP_reductoisomerase"/>
</dbReference>
<feature type="binding site" evidence="9">
    <location>
        <position position="122"/>
    </location>
    <ligand>
        <name>1-deoxy-D-xylulose 5-phosphate</name>
        <dbReference type="ChEBI" id="CHEBI:57792"/>
    </ligand>
</feature>
<evidence type="ECO:0000256" key="7">
    <source>
        <dbReference type="ARBA" id="ARBA00023229"/>
    </source>
</evidence>
<reference evidence="13 14" key="1">
    <citation type="submission" date="2018-10" db="EMBL/GenBank/DDBJ databases">
        <title>Anaerotruncus faecis sp. nov., isolated from human feces.</title>
        <authorList>
            <person name="Wang Y.-J."/>
        </authorList>
    </citation>
    <scope>NUCLEOTIDE SEQUENCE [LARGE SCALE GENOMIC DNA]</scope>
    <source>
        <strain evidence="13 14">22A2-44</strain>
    </source>
</reference>
<evidence type="ECO:0000256" key="6">
    <source>
        <dbReference type="ARBA" id="ARBA00023211"/>
    </source>
</evidence>
<dbReference type="Pfam" id="PF02670">
    <property type="entry name" value="DXP_reductoisom"/>
    <property type="match status" value="1"/>
</dbReference>
<comment type="similarity">
    <text evidence="2 9">Belongs to the DXR family.</text>
</comment>
<evidence type="ECO:0000256" key="9">
    <source>
        <dbReference type="HAMAP-Rule" id="MF_00183"/>
    </source>
</evidence>
<dbReference type="SUPFAM" id="SSF55347">
    <property type="entry name" value="Glyceraldehyde-3-phosphate dehydrogenase-like, C-terminal domain"/>
    <property type="match status" value="1"/>
</dbReference>
<keyword evidence="3 9" id="KW-0479">Metal-binding</keyword>
<proteinExistence type="inferred from homology"/>
<dbReference type="PANTHER" id="PTHR30525">
    <property type="entry name" value="1-DEOXY-D-XYLULOSE 5-PHOSPHATE REDUCTOISOMERASE"/>
    <property type="match status" value="1"/>
</dbReference>
<dbReference type="NCBIfam" id="NF009114">
    <property type="entry name" value="PRK12464.1"/>
    <property type="match status" value="1"/>
</dbReference>
<feature type="domain" description="DXP reductoisomerase C-terminal" evidence="12">
    <location>
        <begin position="258"/>
        <end position="376"/>
    </location>
</feature>
<evidence type="ECO:0000256" key="5">
    <source>
        <dbReference type="ARBA" id="ARBA00023002"/>
    </source>
</evidence>
<keyword evidence="9" id="KW-0460">Magnesium</keyword>
<dbReference type="InterPro" id="IPR013512">
    <property type="entry name" value="DXP_reductoisomerase_N"/>
</dbReference>
<feature type="binding site" evidence="9">
    <location>
        <position position="209"/>
    </location>
    <ligand>
        <name>1-deoxy-D-xylulose 5-phosphate</name>
        <dbReference type="ChEBI" id="CHEBI:57792"/>
    </ligand>
</feature>
<dbReference type="NCBIfam" id="TIGR00243">
    <property type="entry name" value="Dxr"/>
    <property type="match status" value="1"/>
</dbReference>
<dbReference type="GO" id="GO:0070402">
    <property type="term" value="F:NADPH binding"/>
    <property type="evidence" value="ECO:0007669"/>
    <property type="project" value="InterPro"/>
</dbReference>
<feature type="domain" description="1-deoxy-D-xylulose 5-phosphate reductoisomerase C-terminal" evidence="11">
    <location>
        <begin position="143"/>
        <end position="226"/>
    </location>
</feature>
<feature type="binding site" evidence="9">
    <location>
        <position position="215"/>
    </location>
    <ligand>
        <name>1-deoxy-D-xylulose 5-phosphate</name>
        <dbReference type="ChEBI" id="CHEBI:57792"/>
    </ligand>
</feature>
<protein>
    <recommendedName>
        <fullName evidence="9">1-deoxy-D-xylulose 5-phosphate reductoisomerase</fullName>
        <shortName evidence="9">DXP reductoisomerase</shortName>
        <ecNumber evidence="9">1.1.1.267</ecNumber>
    </recommendedName>
    <alternativeName>
        <fullName evidence="9">1-deoxyxylulose-5-phosphate reductoisomerase</fullName>
    </alternativeName>
    <alternativeName>
        <fullName evidence="9">2-C-methyl-D-erythritol 4-phosphate synthase</fullName>
    </alternativeName>
</protein>
<dbReference type="EC" id="1.1.1.267" evidence="9"/>
<dbReference type="Pfam" id="PF13288">
    <property type="entry name" value="DXPR_C"/>
    <property type="match status" value="1"/>
</dbReference>
<dbReference type="UniPathway" id="UPA00056">
    <property type="reaction ID" value="UER00092"/>
</dbReference>
<feature type="binding site" evidence="9">
    <location>
        <position position="147"/>
    </location>
    <ligand>
        <name>Mn(2+)</name>
        <dbReference type="ChEBI" id="CHEBI:29035"/>
    </ligand>
</feature>
<dbReference type="SUPFAM" id="SSF51735">
    <property type="entry name" value="NAD(P)-binding Rossmann-fold domains"/>
    <property type="match status" value="1"/>
</dbReference>
<comment type="catalytic activity">
    <reaction evidence="8">
        <text>2-C-methyl-D-erythritol 4-phosphate + NADP(+) = 1-deoxy-D-xylulose 5-phosphate + NADPH + H(+)</text>
        <dbReference type="Rhea" id="RHEA:13717"/>
        <dbReference type="ChEBI" id="CHEBI:15378"/>
        <dbReference type="ChEBI" id="CHEBI:57783"/>
        <dbReference type="ChEBI" id="CHEBI:57792"/>
        <dbReference type="ChEBI" id="CHEBI:58262"/>
        <dbReference type="ChEBI" id="CHEBI:58349"/>
        <dbReference type="EC" id="1.1.1.267"/>
    </reaction>
    <physiologicalReaction direction="right-to-left" evidence="8">
        <dbReference type="Rhea" id="RHEA:13719"/>
    </physiologicalReaction>
</comment>
<feature type="binding site" evidence="9">
    <location>
        <position position="36"/>
    </location>
    <ligand>
        <name>NADPH</name>
        <dbReference type="ChEBI" id="CHEBI:57783"/>
    </ligand>
</feature>
<feature type="binding site" evidence="9">
    <location>
        <position position="149"/>
    </location>
    <ligand>
        <name>Mn(2+)</name>
        <dbReference type="ChEBI" id="CHEBI:29035"/>
    </ligand>
</feature>
<sequence length="385" mass="41231">MKKTIALLGSTGSIGTQTLRCCKNLGYGVDVLAANRNAALLETQAREFHPRCVVVSDKTAYADLKTRLADTDIRLLAGVEGMCEAASLPGVDVVCNAVVGMVGLRPTLAAIAAKKTVALANKETLVAGGRLVMDAAEENGVDLLPVDSEHSAIFQSLQGNDRAALKKIILTASGGPFRGKTAKELEGMTAADALRHPNWSMGAKITVDSATLMNKGLEFIEAMWLFGLSPDQIEIVVHPQSVVHSAVEYADGAVIAQMGTPDMAVPIQYALTWPHRAPTDARRLSLTDYGSLTFEKPDCGTFVCLDICIEAARRSGLYPCAVNAANEYAVGRFLAGELKFLDIGRCVGYILERFSCNTDELYTLEEVLEAEDAARALAEAYCARR</sequence>
<evidence type="ECO:0000256" key="8">
    <source>
        <dbReference type="ARBA" id="ARBA00048543"/>
    </source>
</evidence>
<feature type="binding site" evidence="9">
    <location>
        <position position="173"/>
    </location>
    <ligand>
        <name>1-deoxy-D-xylulose 5-phosphate</name>
        <dbReference type="ChEBI" id="CHEBI:57792"/>
    </ligand>
</feature>
<feature type="binding site" evidence="9">
    <location>
        <position position="12"/>
    </location>
    <ligand>
        <name>NADPH</name>
        <dbReference type="ChEBI" id="CHEBI:57783"/>
    </ligand>
</feature>
<evidence type="ECO:0000256" key="1">
    <source>
        <dbReference type="ARBA" id="ARBA00005094"/>
    </source>
</evidence>
<name>A0A498CQU8_9FIRM</name>
<feature type="binding site" evidence="9">
    <location>
        <position position="202"/>
    </location>
    <ligand>
        <name>NADPH</name>
        <dbReference type="ChEBI" id="CHEBI:57783"/>
    </ligand>
</feature>
<keyword evidence="7 9" id="KW-0414">Isoprene biosynthesis</keyword>
<dbReference type="InterPro" id="IPR026877">
    <property type="entry name" value="DXPR_C"/>
</dbReference>
<dbReference type="InterPro" id="IPR013644">
    <property type="entry name" value="DXP_reductoisomerase_C"/>
</dbReference>
<feature type="binding site" evidence="9">
    <location>
        <position position="214"/>
    </location>
    <ligand>
        <name>1-deoxy-D-xylulose 5-phosphate</name>
        <dbReference type="ChEBI" id="CHEBI:57792"/>
    </ligand>
</feature>
<evidence type="ECO:0000313" key="13">
    <source>
        <dbReference type="EMBL" id="RLL14536.1"/>
    </source>
</evidence>